<gene>
    <name evidence="1" type="ORF">NZD86_19530</name>
</gene>
<dbReference type="RefSeq" id="WP_268043726.1">
    <property type="nucleotide sequence ID" value="NZ_CP104064.1"/>
</dbReference>
<accession>A0ABY6Z0Q0</accession>
<evidence type="ECO:0000313" key="1">
    <source>
        <dbReference type="EMBL" id="WAH36391.1"/>
    </source>
</evidence>
<evidence type="ECO:0000313" key="2">
    <source>
        <dbReference type="Proteomes" id="UP001164803"/>
    </source>
</evidence>
<protein>
    <submittedName>
        <fullName evidence="1">Uncharacterized protein</fullName>
    </submittedName>
</protein>
<name>A0ABY6Z0Q0_9BACL</name>
<organism evidence="1 2">
    <name type="scientific">Alicyclobacillus dauci</name>
    <dbReference type="NCBI Taxonomy" id="1475485"/>
    <lineage>
        <taxon>Bacteria</taxon>
        <taxon>Bacillati</taxon>
        <taxon>Bacillota</taxon>
        <taxon>Bacilli</taxon>
        <taxon>Bacillales</taxon>
        <taxon>Alicyclobacillaceae</taxon>
        <taxon>Alicyclobacillus</taxon>
    </lineage>
</organism>
<dbReference type="Proteomes" id="UP001164803">
    <property type="component" value="Chromosome"/>
</dbReference>
<keyword evidence="2" id="KW-1185">Reference proteome</keyword>
<dbReference type="EMBL" id="CP104064">
    <property type="protein sequence ID" value="WAH36391.1"/>
    <property type="molecule type" value="Genomic_DNA"/>
</dbReference>
<reference evidence="1" key="1">
    <citation type="submission" date="2022-08" db="EMBL/GenBank/DDBJ databases">
        <title>Alicyclobacillus dauci DSM2870, complete genome.</title>
        <authorList>
            <person name="Wang Q."/>
            <person name="Cai R."/>
            <person name="Wang Z."/>
        </authorList>
    </citation>
    <scope>NUCLEOTIDE SEQUENCE</scope>
    <source>
        <strain evidence="1">DSM 28700</strain>
    </source>
</reference>
<sequence length="48" mass="5197">MNLKTARQGEIPAMLRLLILRSVDPTRCSCATWASDRPDLLDGSGAVP</sequence>
<proteinExistence type="predicted"/>